<keyword evidence="7" id="KW-1185">Reference proteome</keyword>
<dbReference type="PANTHER" id="PTHR43429">
    <property type="entry name" value="PYRIDINE NUCLEOTIDE-DISULFIDE OXIDOREDUCTASE DOMAIN-CONTAINING"/>
    <property type="match status" value="1"/>
</dbReference>
<dbReference type="PRINTS" id="PR00411">
    <property type="entry name" value="PNDRDTASEI"/>
</dbReference>
<dbReference type="Pfam" id="PF18267">
    <property type="entry name" value="Rubredoxin_C"/>
    <property type="match status" value="1"/>
</dbReference>
<comment type="cofactor">
    <cofactor evidence="1">
        <name>FAD</name>
        <dbReference type="ChEBI" id="CHEBI:57692"/>
    </cofactor>
</comment>
<dbReference type="Gene3D" id="3.30.390.30">
    <property type="match status" value="1"/>
</dbReference>
<dbReference type="Proteomes" id="UP000236199">
    <property type="component" value="Unassembled WGS sequence"/>
</dbReference>
<evidence type="ECO:0000256" key="2">
    <source>
        <dbReference type="ARBA" id="ARBA00022630"/>
    </source>
</evidence>
<keyword evidence="3" id="KW-0274">FAD</keyword>
<dbReference type="InterPro" id="IPR036188">
    <property type="entry name" value="FAD/NAD-bd_sf"/>
</dbReference>
<evidence type="ECO:0000259" key="4">
    <source>
        <dbReference type="Pfam" id="PF07992"/>
    </source>
</evidence>
<dbReference type="SUPFAM" id="SSF51905">
    <property type="entry name" value="FAD/NAD(P)-binding domain"/>
    <property type="match status" value="1"/>
</dbReference>
<feature type="domain" description="FAD/NAD(P)-binding" evidence="4">
    <location>
        <begin position="1"/>
        <end position="295"/>
    </location>
</feature>
<evidence type="ECO:0000313" key="6">
    <source>
        <dbReference type="EMBL" id="PNR97479.1"/>
    </source>
</evidence>
<dbReference type="InterPro" id="IPR041575">
    <property type="entry name" value="Rubredoxin_C"/>
</dbReference>
<comment type="caution">
    <text evidence="6">The sequence shown here is derived from an EMBL/GenBank/DDBJ whole genome shotgun (WGS) entry which is preliminary data.</text>
</comment>
<accession>A0A2K1P3V4</accession>
<dbReference type="EMBL" id="AZRM01000063">
    <property type="protein sequence ID" value="PNR97479.1"/>
    <property type="molecule type" value="Genomic_DNA"/>
</dbReference>
<evidence type="ECO:0000259" key="5">
    <source>
        <dbReference type="Pfam" id="PF18267"/>
    </source>
</evidence>
<dbReference type="InterPro" id="IPR023753">
    <property type="entry name" value="FAD/NAD-binding_dom"/>
</dbReference>
<dbReference type="RefSeq" id="WP_103079462.1">
    <property type="nucleotide sequence ID" value="NZ_AZRM01000063.1"/>
</dbReference>
<sequence length="410" mass="45443">MKYVIVGASAAGLNAARTLESLDPQGEITILSAEEVFPYSKMSLPYLLSNKLKKRDYLFLPHPSKAKLLLGQRVVKLDIERKKVETVKNKTFSYDKLLIATGAEPYVPDMELEGSPLVLTVRNLSDMDKLKDKLKKSDVKRVILSGAGLVNSEIADALAELKIPATFVIRSSRMLSQIVDEEGSEFIAERAIENGMELITGESITKVQEKGDHANVFLTSGKIIQGSCVVVGKGVRPSIDFLEKTPIKCDTGILVNEYLETSVKDVYAAGDVTETKDLISDEYEMHALWPVAMEQSRIAATNMVGYSWKYPKEVSRNIVNLFGEVVFTGGISKEDAYDVYKEKESRSYHKILVRDGKLVGFVFVGDVLNPGVYLAAMKNQWDVSHLLNEAIKGALSYSMFKAPTREVVNI</sequence>
<evidence type="ECO:0000256" key="3">
    <source>
        <dbReference type="ARBA" id="ARBA00022827"/>
    </source>
</evidence>
<evidence type="ECO:0000313" key="7">
    <source>
        <dbReference type="Proteomes" id="UP000236199"/>
    </source>
</evidence>
<name>A0A2K1P3V4_9BACT</name>
<feature type="domain" description="NADH-rubredoxin oxidoreductase C-terminal" evidence="5">
    <location>
        <begin position="326"/>
        <end position="379"/>
    </location>
</feature>
<reference evidence="6 7" key="1">
    <citation type="submission" date="2013-12" db="EMBL/GenBank/DDBJ databases">
        <title>Comparative genomics of Petrotoga isolates.</title>
        <authorList>
            <person name="Nesbo C.L."/>
            <person name="Charchuk R."/>
            <person name="Chow K."/>
        </authorList>
    </citation>
    <scope>NUCLEOTIDE SEQUENCE [LARGE SCALE GENOMIC DNA]</scope>
    <source>
        <strain evidence="6 7">DSM 10691</strain>
    </source>
</reference>
<dbReference type="InterPro" id="IPR050260">
    <property type="entry name" value="FAD-bd_OxRdtase"/>
</dbReference>
<dbReference type="PRINTS" id="PR00368">
    <property type="entry name" value="FADPNR"/>
</dbReference>
<dbReference type="AlphaFoldDB" id="A0A2K1P3V4"/>
<organism evidence="6 7">
    <name type="scientific">Petrotoga miotherma DSM 10691</name>
    <dbReference type="NCBI Taxonomy" id="1434326"/>
    <lineage>
        <taxon>Bacteria</taxon>
        <taxon>Thermotogati</taxon>
        <taxon>Thermotogota</taxon>
        <taxon>Thermotogae</taxon>
        <taxon>Petrotogales</taxon>
        <taxon>Petrotogaceae</taxon>
        <taxon>Petrotoga</taxon>
    </lineage>
</organism>
<evidence type="ECO:0008006" key="8">
    <source>
        <dbReference type="Google" id="ProtNLM"/>
    </source>
</evidence>
<protein>
    <recommendedName>
        <fullName evidence="8">FAD/NAD(P)-binding domain-containing protein</fullName>
    </recommendedName>
</protein>
<dbReference type="Pfam" id="PF07992">
    <property type="entry name" value="Pyr_redox_2"/>
    <property type="match status" value="1"/>
</dbReference>
<dbReference type="GO" id="GO:0016491">
    <property type="term" value="F:oxidoreductase activity"/>
    <property type="evidence" value="ECO:0007669"/>
    <property type="project" value="InterPro"/>
</dbReference>
<dbReference type="PANTHER" id="PTHR43429:SF3">
    <property type="entry name" value="NITRITE REDUCTASE [NAD(P)H]"/>
    <property type="match status" value="1"/>
</dbReference>
<dbReference type="OrthoDB" id="9807946at2"/>
<dbReference type="InterPro" id="IPR016156">
    <property type="entry name" value="FAD/NAD-linked_Rdtase_dimer_sf"/>
</dbReference>
<dbReference type="Gene3D" id="3.50.50.60">
    <property type="entry name" value="FAD/NAD(P)-binding domain"/>
    <property type="match status" value="2"/>
</dbReference>
<keyword evidence="2" id="KW-0285">Flavoprotein</keyword>
<proteinExistence type="predicted"/>
<gene>
    <name evidence="6" type="ORF">X928_09525</name>
</gene>
<evidence type="ECO:0000256" key="1">
    <source>
        <dbReference type="ARBA" id="ARBA00001974"/>
    </source>
</evidence>